<dbReference type="Gene3D" id="1.10.10.10">
    <property type="entry name" value="Winged helix-like DNA-binding domain superfamily/Winged helix DNA-binding domain"/>
    <property type="match status" value="1"/>
</dbReference>
<dbReference type="KEGG" id="dva:DAD186_09940"/>
<name>A0A1B0ZHT7_9MICO</name>
<evidence type="ECO:0000256" key="5">
    <source>
        <dbReference type="ARBA" id="ARBA00055319"/>
    </source>
</evidence>
<evidence type="ECO:0000259" key="7">
    <source>
        <dbReference type="Pfam" id="PF01628"/>
    </source>
</evidence>
<dbReference type="PIRSF" id="PIRSF005485">
    <property type="entry name" value="HrcA"/>
    <property type="match status" value="1"/>
</dbReference>
<dbReference type="Proteomes" id="UP000092596">
    <property type="component" value="Chromosome"/>
</dbReference>
<keyword evidence="3 6" id="KW-0346">Stress response</keyword>
<comment type="similarity">
    <text evidence="6">Belongs to the HrcA family.</text>
</comment>
<dbReference type="EMBL" id="CP012117">
    <property type="protein sequence ID" value="ANP27544.1"/>
    <property type="molecule type" value="Genomic_DNA"/>
</dbReference>
<reference evidence="9 10" key="1">
    <citation type="submission" date="2015-06" db="EMBL/GenBank/DDBJ databases">
        <title>Investigation of pathophysiology for high-risk pregnancy and development of treatment modality based on it.</title>
        <authorList>
            <person name="Kim B.-C."/>
            <person name="Lim S."/>
        </authorList>
    </citation>
    <scope>NUCLEOTIDE SEQUENCE [LARGE SCALE GENOMIC DNA]</scope>
    <source>
        <strain evidence="9 10">AD1-86</strain>
    </source>
</reference>
<feature type="domain" description="HTH deoR-type" evidence="8">
    <location>
        <begin position="33"/>
        <end position="61"/>
    </location>
</feature>
<dbReference type="RefSeq" id="WP_065247731.1">
    <property type="nucleotide sequence ID" value="NZ_CP012117.1"/>
</dbReference>
<evidence type="ECO:0000259" key="8">
    <source>
        <dbReference type="Pfam" id="PF08220"/>
    </source>
</evidence>
<organism evidence="9 10">
    <name type="scientific">Dermabacter vaginalis</name>
    <dbReference type="NCBI Taxonomy" id="1630135"/>
    <lineage>
        <taxon>Bacteria</taxon>
        <taxon>Bacillati</taxon>
        <taxon>Actinomycetota</taxon>
        <taxon>Actinomycetes</taxon>
        <taxon>Micrococcales</taxon>
        <taxon>Dermabacteraceae</taxon>
        <taxon>Dermabacter</taxon>
    </lineage>
</organism>
<feature type="domain" description="Heat-inducible transcription repressor HrcA C-terminal" evidence="7">
    <location>
        <begin position="102"/>
        <end position="325"/>
    </location>
</feature>
<dbReference type="Pfam" id="PF01628">
    <property type="entry name" value="HrcA"/>
    <property type="match status" value="1"/>
</dbReference>
<protein>
    <recommendedName>
        <fullName evidence="6">Heat-inducible transcription repressor HrcA</fullName>
    </recommendedName>
</protein>
<dbReference type="InterPro" id="IPR029016">
    <property type="entry name" value="GAF-like_dom_sf"/>
</dbReference>
<dbReference type="HAMAP" id="MF_00081">
    <property type="entry name" value="HrcA"/>
    <property type="match status" value="1"/>
</dbReference>
<dbReference type="Gene3D" id="3.30.390.60">
    <property type="entry name" value="Heat-inducible transcription repressor hrca homolog, domain 3"/>
    <property type="match status" value="1"/>
</dbReference>
<dbReference type="InterPro" id="IPR023120">
    <property type="entry name" value="WHTH_transcript_rep_HrcA_IDD"/>
</dbReference>
<dbReference type="InterPro" id="IPR001034">
    <property type="entry name" value="DeoR_HTH"/>
</dbReference>
<dbReference type="SUPFAM" id="SSF46785">
    <property type="entry name" value="Winged helix' DNA-binding domain"/>
    <property type="match status" value="1"/>
</dbReference>
<dbReference type="GO" id="GO:0045892">
    <property type="term" value="P:negative regulation of DNA-templated transcription"/>
    <property type="evidence" value="ECO:0007669"/>
    <property type="project" value="UniProtKB-UniRule"/>
</dbReference>
<dbReference type="NCBIfam" id="TIGR00331">
    <property type="entry name" value="hrcA"/>
    <property type="match status" value="1"/>
</dbReference>
<keyword evidence="1 6" id="KW-0678">Repressor</keyword>
<keyword evidence="4 6" id="KW-0804">Transcription</keyword>
<evidence type="ECO:0000256" key="3">
    <source>
        <dbReference type="ARBA" id="ARBA00023016"/>
    </source>
</evidence>
<accession>A0A1B0ZHT7</accession>
<dbReference type="InterPro" id="IPR036388">
    <property type="entry name" value="WH-like_DNA-bd_sf"/>
</dbReference>
<proteinExistence type="inferred from homology"/>
<dbReference type="GO" id="GO:0003677">
    <property type="term" value="F:DNA binding"/>
    <property type="evidence" value="ECO:0007669"/>
    <property type="project" value="InterPro"/>
</dbReference>
<sequence>MDERKLSILGAIVEDYVATREPVGSKSLLERHELGVSAATVRNDMSVLEEEGLIMQPHTSAGRIPTDKGYRVFVDYVAQVKPLSAPERRAIHTFFDGAHDLDDLLSRTVRLLSRLTNQVAVVQYPALRQAHVRHVELVKTSETLLLVVLITDAGRVDQQTISLQHSQDAAFYERLRERINRVCASRPVTSVGGDLNALLEEESASTRAAATEVLEALGELLASRREDRMIVGGVSNLARGEQFSREVGPMLDLLEEQLVLLRLLGEMHSNFGEVDVLIGEELSSVSGDALQRAALVGSAYTEAAGGASPSSRIAILGPSSMDYVTSISSVRAVARYISRFIG</sequence>
<evidence type="ECO:0000256" key="6">
    <source>
        <dbReference type="HAMAP-Rule" id="MF_00081"/>
    </source>
</evidence>
<dbReference type="PANTHER" id="PTHR34824:SF1">
    <property type="entry name" value="HEAT-INDUCIBLE TRANSCRIPTION REPRESSOR HRCA"/>
    <property type="match status" value="1"/>
</dbReference>
<keyword evidence="2 6" id="KW-0805">Transcription regulation</keyword>
<dbReference type="AlphaFoldDB" id="A0A1B0ZHT7"/>
<evidence type="ECO:0000313" key="9">
    <source>
        <dbReference type="EMBL" id="ANP27544.1"/>
    </source>
</evidence>
<evidence type="ECO:0000256" key="2">
    <source>
        <dbReference type="ARBA" id="ARBA00023015"/>
    </source>
</evidence>
<dbReference type="PATRIC" id="fig|1630135.4.peg.994"/>
<dbReference type="InterPro" id="IPR002571">
    <property type="entry name" value="HrcA"/>
</dbReference>
<dbReference type="InterPro" id="IPR021153">
    <property type="entry name" value="HrcA_C"/>
</dbReference>
<gene>
    <name evidence="6" type="primary">hrcA</name>
    <name evidence="9" type="ORF">DAD186_09940</name>
</gene>
<dbReference type="STRING" id="1630135.DAD186_09940"/>
<dbReference type="InterPro" id="IPR036390">
    <property type="entry name" value="WH_DNA-bd_sf"/>
</dbReference>
<dbReference type="GO" id="GO:0003700">
    <property type="term" value="F:DNA-binding transcription factor activity"/>
    <property type="evidence" value="ECO:0007669"/>
    <property type="project" value="InterPro"/>
</dbReference>
<evidence type="ECO:0000256" key="4">
    <source>
        <dbReference type="ARBA" id="ARBA00023163"/>
    </source>
</evidence>
<dbReference type="PANTHER" id="PTHR34824">
    <property type="entry name" value="HEAT-INDUCIBLE TRANSCRIPTION REPRESSOR HRCA"/>
    <property type="match status" value="1"/>
</dbReference>
<comment type="function">
    <text evidence="5 6">Negative regulator of class I heat shock genes (grpE-dnaK-dnaJ and groELS operons). Prevents heat-shock induction of these operons.</text>
</comment>
<evidence type="ECO:0000313" key="10">
    <source>
        <dbReference type="Proteomes" id="UP000092596"/>
    </source>
</evidence>
<dbReference type="Pfam" id="PF08220">
    <property type="entry name" value="HTH_DeoR"/>
    <property type="match status" value="1"/>
</dbReference>
<dbReference type="Gene3D" id="3.30.450.40">
    <property type="match status" value="1"/>
</dbReference>
<dbReference type="SUPFAM" id="SSF55781">
    <property type="entry name" value="GAF domain-like"/>
    <property type="match status" value="1"/>
</dbReference>
<evidence type="ECO:0000256" key="1">
    <source>
        <dbReference type="ARBA" id="ARBA00022491"/>
    </source>
</evidence>
<dbReference type="FunFam" id="1.10.10.10:FF:000049">
    <property type="entry name" value="Heat-inducible transcription repressor HrcA"/>
    <property type="match status" value="1"/>
</dbReference>